<keyword evidence="1" id="KW-0863">Zinc-finger</keyword>
<dbReference type="InterPro" id="IPR025724">
    <property type="entry name" value="GAG-pre-integrase_dom"/>
</dbReference>
<dbReference type="Pfam" id="PF13976">
    <property type="entry name" value="gag_pre-integrs"/>
    <property type="match status" value="1"/>
</dbReference>
<accession>A0A6L2LF29</accession>
<evidence type="ECO:0000256" key="2">
    <source>
        <dbReference type="SAM" id="Coils"/>
    </source>
</evidence>
<comment type="caution">
    <text evidence="6">The sequence shown here is derived from an EMBL/GenBank/DDBJ whole genome shotgun (WGS) entry which is preliminary data.</text>
</comment>
<dbReference type="InterPro" id="IPR036875">
    <property type="entry name" value="Znf_CCHC_sf"/>
</dbReference>
<keyword evidence="1" id="KW-0862">Zinc</keyword>
<dbReference type="SUPFAM" id="SSF53098">
    <property type="entry name" value="Ribonuclease H-like"/>
    <property type="match status" value="1"/>
</dbReference>
<feature type="region of interest" description="Disordered" evidence="3">
    <location>
        <begin position="597"/>
        <end position="633"/>
    </location>
</feature>
<dbReference type="GO" id="GO:0003676">
    <property type="term" value="F:nucleic acid binding"/>
    <property type="evidence" value="ECO:0007669"/>
    <property type="project" value="InterPro"/>
</dbReference>
<feature type="region of interest" description="Disordered" evidence="3">
    <location>
        <begin position="282"/>
        <end position="311"/>
    </location>
</feature>
<dbReference type="InterPro" id="IPR001878">
    <property type="entry name" value="Znf_CCHC"/>
</dbReference>
<dbReference type="GO" id="GO:0008270">
    <property type="term" value="F:zinc ion binding"/>
    <property type="evidence" value="ECO:0007669"/>
    <property type="project" value="UniProtKB-KW"/>
</dbReference>
<dbReference type="PANTHER" id="PTHR11439:SF495">
    <property type="entry name" value="REVERSE TRANSCRIPTASE, RNA-DEPENDENT DNA POLYMERASE-RELATED"/>
    <property type="match status" value="1"/>
</dbReference>
<evidence type="ECO:0000256" key="3">
    <source>
        <dbReference type="SAM" id="MobiDB-lite"/>
    </source>
</evidence>
<evidence type="ECO:0000313" key="6">
    <source>
        <dbReference type="EMBL" id="GEU60421.1"/>
    </source>
</evidence>
<dbReference type="GO" id="GO:0015074">
    <property type="term" value="P:DNA integration"/>
    <property type="evidence" value="ECO:0007669"/>
    <property type="project" value="InterPro"/>
</dbReference>
<dbReference type="AlphaFoldDB" id="A0A6L2LF29"/>
<organism evidence="6">
    <name type="scientific">Tanacetum cinerariifolium</name>
    <name type="common">Dalmatian daisy</name>
    <name type="synonym">Chrysanthemum cinerariifolium</name>
    <dbReference type="NCBI Taxonomy" id="118510"/>
    <lineage>
        <taxon>Eukaryota</taxon>
        <taxon>Viridiplantae</taxon>
        <taxon>Streptophyta</taxon>
        <taxon>Embryophyta</taxon>
        <taxon>Tracheophyta</taxon>
        <taxon>Spermatophyta</taxon>
        <taxon>Magnoliopsida</taxon>
        <taxon>eudicotyledons</taxon>
        <taxon>Gunneridae</taxon>
        <taxon>Pentapetalae</taxon>
        <taxon>asterids</taxon>
        <taxon>campanulids</taxon>
        <taxon>Asterales</taxon>
        <taxon>Asteraceae</taxon>
        <taxon>Asteroideae</taxon>
        <taxon>Anthemideae</taxon>
        <taxon>Anthemidinae</taxon>
        <taxon>Tanacetum</taxon>
    </lineage>
</organism>
<feature type="domain" description="CCHC-type" evidence="4">
    <location>
        <begin position="134"/>
        <end position="149"/>
    </location>
</feature>
<dbReference type="InterPro" id="IPR036397">
    <property type="entry name" value="RNaseH_sf"/>
</dbReference>
<dbReference type="Gene3D" id="4.10.60.10">
    <property type="entry name" value="Zinc finger, CCHC-type"/>
    <property type="match status" value="1"/>
</dbReference>
<protein>
    <submittedName>
        <fullName evidence="6">Uncharacterized protein</fullName>
    </submittedName>
</protein>
<dbReference type="InterPro" id="IPR001584">
    <property type="entry name" value="Integrase_cat-core"/>
</dbReference>
<dbReference type="EMBL" id="BKCJ010004332">
    <property type="protein sequence ID" value="GEU60421.1"/>
    <property type="molecule type" value="Genomic_DNA"/>
</dbReference>
<reference evidence="6" key="1">
    <citation type="journal article" date="2019" name="Sci. Rep.">
        <title>Draft genome of Tanacetum cinerariifolium, the natural source of mosquito coil.</title>
        <authorList>
            <person name="Yamashiro T."/>
            <person name="Shiraishi A."/>
            <person name="Satake H."/>
            <person name="Nakayama K."/>
        </authorList>
    </citation>
    <scope>NUCLEOTIDE SEQUENCE</scope>
</reference>
<evidence type="ECO:0000256" key="1">
    <source>
        <dbReference type="PROSITE-ProRule" id="PRU00047"/>
    </source>
</evidence>
<evidence type="ECO:0000259" key="5">
    <source>
        <dbReference type="PROSITE" id="PS50994"/>
    </source>
</evidence>
<dbReference type="PANTHER" id="PTHR11439">
    <property type="entry name" value="GAG-POL-RELATED RETROTRANSPOSON"/>
    <property type="match status" value="1"/>
</dbReference>
<name>A0A6L2LF29_TANCI</name>
<dbReference type="Gene3D" id="3.30.420.10">
    <property type="entry name" value="Ribonuclease H-like superfamily/Ribonuclease H"/>
    <property type="match status" value="1"/>
</dbReference>
<feature type="domain" description="Integrase catalytic" evidence="5">
    <location>
        <begin position="489"/>
        <end position="603"/>
    </location>
</feature>
<feature type="coiled-coil region" evidence="2">
    <location>
        <begin position="218"/>
        <end position="245"/>
    </location>
</feature>
<dbReference type="SUPFAM" id="SSF57756">
    <property type="entry name" value="Retrovirus zinc finger-like domains"/>
    <property type="match status" value="1"/>
</dbReference>
<keyword evidence="1" id="KW-0479">Metal-binding</keyword>
<keyword evidence="2" id="KW-0175">Coiled coil</keyword>
<proteinExistence type="predicted"/>
<dbReference type="PROSITE" id="PS50994">
    <property type="entry name" value="INTEGRASE"/>
    <property type="match status" value="1"/>
</dbReference>
<feature type="compositionally biased region" description="Basic and acidic residues" evidence="3">
    <location>
        <begin position="612"/>
        <end position="633"/>
    </location>
</feature>
<dbReference type="SMART" id="SM00343">
    <property type="entry name" value="ZnF_C2HC"/>
    <property type="match status" value="1"/>
</dbReference>
<gene>
    <name evidence="6" type="ORF">Tci_032399</name>
</gene>
<evidence type="ECO:0000259" key="4">
    <source>
        <dbReference type="PROSITE" id="PS50158"/>
    </source>
</evidence>
<sequence length="984" mass="112473">MWFWERIIISQEDANLKLLRSLPPAWNTHTLIMRNKSDLKTLSMDDLYNNLKGQAFALTYADDVMFSFFANQSNSPQLDNEDLEQIDTDDLEEMDLKWQVDMLTMRVKRFIKKTGRNLNFNGKETVVFDKIKVKCYNCHMRGHFARECRAPRSQGYRKGDNTRRVVPVETPVNALVFTDGMGYDWSYQAEDGPTDFAIMALSSLGSSNSDTEVRDNSITELKNQLEESLKEKDVLKLKLENFETSPKNLTNLINSQISPKYKTGLGYDSQMSEKDLNNKSDVFESASDSSVNESEEDNNQANDRYKTGEGYHAVPPSYTGNFMPSRPDLSFVGLDDSVLKFAISETVTSGNPQYTLQDQGIFDSGCSMHMTGNKSFLTDYQENDGGFVFLEEILKEATIYESNLWHRRLGHINFKTINKLVRENLVRGLPSKIFENNHTCVAFQKGKQQKASCKTKLVSSISQPLQMLRMDLFGLTFVKSLNNKMYCLVVTDDFSGFSWVFFLAFKDETSGILKSFITICQMKGIKREFSVARTPQQNGVAERKNRTLIEASRTMLADSLLLLHFRLKQLILLAMKWSRRLFDIDSLKISMNYEPVTAGNQTNNDADDKDADEAPGKGDEGVRKGSEVDDQKRTDSKTGIFNYVYNDREVGAEADTKNLELSTVVNSILTTRVHKDHPKEQIIRVLNLATQTTRIINFSKENFVMDVKSVLLYGTIEDEVYVCQPPGFEDPHFPNKVYKVKQKDDEIFINQDKYVADILKKFDFITVKIASTPMEPNKTLIKDAEAKDVDVHLYKLMIGSLMYLTASRPDIMFAVCACARFQVTPKTSHLHVVKRIFRYLKGQPKLSLWYPRDPLFELEAFSNSDYTGASLDKKSTTGEYVTAANCCGQVLWNQNQMLDYGFNFMNTKIYIDNESTICIVKNPVFHSKTKHIEIRHHLIRDSYKKNLIQVIKIHTDHNVIDLLTKAFDVSRFNFLIAGIGLLNL</sequence>
<dbReference type="PROSITE" id="PS50158">
    <property type="entry name" value="ZF_CCHC"/>
    <property type="match status" value="1"/>
</dbReference>
<dbReference type="InterPro" id="IPR012337">
    <property type="entry name" value="RNaseH-like_sf"/>
</dbReference>
<dbReference type="CDD" id="cd09272">
    <property type="entry name" value="RNase_HI_RT_Ty1"/>
    <property type="match status" value="1"/>
</dbReference>